<feature type="compositionally biased region" description="Basic and acidic residues" evidence="8">
    <location>
        <begin position="470"/>
        <end position="485"/>
    </location>
</feature>
<keyword evidence="4 7" id="KW-0347">Helicase</keyword>
<dbReference type="AlphaFoldDB" id="A0A8K0KEU6"/>
<keyword evidence="5 7" id="KW-0067">ATP-binding</keyword>
<accession>A0A8K0KEU6</accession>
<feature type="short sequence motif" description="Q motif" evidence="6">
    <location>
        <begin position="11"/>
        <end position="39"/>
    </location>
</feature>
<dbReference type="GO" id="GO:0003724">
    <property type="term" value="F:RNA helicase activity"/>
    <property type="evidence" value="ECO:0007669"/>
    <property type="project" value="UniProtKB-EC"/>
</dbReference>
<reference evidence="12" key="2">
    <citation type="submission" date="2017-10" db="EMBL/GenBank/DDBJ databases">
        <title>Ladona fulva Genome sequencing and assembly.</title>
        <authorList>
            <person name="Murali S."/>
            <person name="Richards S."/>
            <person name="Bandaranaike D."/>
            <person name="Bellair M."/>
            <person name="Blankenburg K."/>
            <person name="Chao H."/>
            <person name="Dinh H."/>
            <person name="Doddapaneni H."/>
            <person name="Dugan-Rocha S."/>
            <person name="Elkadiri S."/>
            <person name="Gnanaolivu R."/>
            <person name="Hernandez B."/>
            <person name="Skinner E."/>
            <person name="Javaid M."/>
            <person name="Lee S."/>
            <person name="Li M."/>
            <person name="Ming W."/>
            <person name="Munidasa M."/>
            <person name="Muniz J."/>
            <person name="Nguyen L."/>
            <person name="Hughes D."/>
            <person name="Osuji N."/>
            <person name="Pu L.-L."/>
            <person name="Puazo M."/>
            <person name="Qu C."/>
            <person name="Quiroz J."/>
            <person name="Raj R."/>
            <person name="Weissenberger G."/>
            <person name="Xin Y."/>
            <person name="Zou X."/>
            <person name="Han Y."/>
            <person name="Worley K."/>
            <person name="Muzny D."/>
            <person name="Gibbs R."/>
        </authorList>
    </citation>
    <scope>NUCLEOTIDE SEQUENCE</scope>
    <source>
        <strain evidence="12">Sampled in the wild</strain>
    </source>
</reference>
<dbReference type="SUPFAM" id="SSF52540">
    <property type="entry name" value="P-loop containing nucleoside triphosphate hydrolases"/>
    <property type="match status" value="1"/>
</dbReference>
<dbReference type="PANTHER" id="PTHR47959">
    <property type="entry name" value="ATP-DEPENDENT RNA HELICASE RHLE-RELATED"/>
    <property type="match status" value="1"/>
</dbReference>
<evidence type="ECO:0000256" key="2">
    <source>
        <dbReference type="ARBA" id="ARBA00022741"/>
    </source>
</evidence>
<dbReference type="InterPro" id="IPR014001">
    <property type="entry name" value="Helicase_ATP-bd"/>
</dbReference>
<dbReference type="GO" id="GO:0005524">
    <property type="term" value="F:ATP binding"/>
    <property type="evidence" value="ECO:0007669"/>
    <property type="project" value="UniProtKB-KW"/>
</dbReference>
<dbReference type="PROSITE" id="PS51192">
    <property type="entry name" value="HELICASE_ATP_BIND_1"/>
    <property type="match status" value="1"/>
</dbReference>
<dbReference type="InterPro" id="IPR050079">
    <property type="entry name" value="DEAD_box_RNA_helicase"/>
</dbReference>
<evidence type="ECO:0000313" key="13">
    <source>
        <dbReference type="Proteomes" id="UP000792457"/>
    </source>
</evidence>
<dbReference type="CDD" id="cd17955">
    <property type="entry name" value="DEADc_DDX49"/>
    <property type="match status" value="1"/>
</dbReference>
<dbReference type="PROSITE" id="PS00039">
    <property type="entry name" value="DEAD_ATP_HELICASE"/>
    <property type="match status" value="1"/>
</dbReference>
<evidence type="ECO:0000256" key="6">
    <source>
        <dbReference type="PROSITE-ProRule" id="PRU00552"/>
    </source>
</evidence>
<keyword evidence="13" id="KW-1185">Reference proteome</keyword>
<evidence type="ECO:0000259" key="11">
    <source>
        <dbReference type="PROSITE" id="PS51195"/>
    </source>
</evidence>
<dbReference type="InterPro" id="IPR001650">
    <property type="entry name" value="Helicase_C-like"/>
</dbReference>
<evidence type="ECO:0000256" key="4">
    <source>
        <dbReference type="ARBA" id="ARBA00022806"/>
    </source>
</evidence>
<evidence type="ECO:0000256" key="5">
    <source>
        <dbReference type="ARBA" id="ARBA00022840"/>
    </source>
</evidence>
<dbReference type="InterPro" id="IPR000629">
    <property type="entry name" value="RNA-helicase_DEAD-box_CS"/>
</dbReference>
<reference evidence="12" key="1">
    <citation type="submission" date="2013-04" db="EMBL/GenBank/DDBJ databases">
        <authorList>
            <person name="Qu J."/>
            <person name="Murali S.C."/>
            <person name="Bandaranaike D."/>
            <person name="Bellair M."/>
            <person name="Blankenburg K."/>
            <person name="Chao H."/>
            <person name="Dinh H."/>
            <person name="Doddapaneni H."/>
            <person name="Downs B."/>
            <person name="Dugan-Rocha S."/>
            <person name="Elkadiri S."/>
            <person name="Gnanaolivu R.D."/>
            <person name="Hernandez B."/>
            <person name="Javaid M."/>
            <person name="Jayaseelan J.C."/>
            <person name="Lee S."/>
            <person name="Li M."/>
            <person name="Ming W."/>
            <person name="Munidasa M."/>
            <person name="Muniz J."/>
            <person name="Nguyen L."/>
            <person name="Ongeri F."/>
            <person name="Osuji N."/>
            <person name="Pu L.-L."/>
            <person name="Puazo M."/>
            <person name="Qu C."/>
            <person name="Quiroz J."/>
            <person name="Raj R."/>
            <person name="Weissenberger G."/>
            <person name="Xin Y."/>
            <person name="Zou X."/>
            <person name="Han Y."/>
            <person name="Richards S."/>
            <person name="Worley K."/>
            <person name="Muzny D."/>
            <person name="Gibbs R."/>
        </authorList>
    </citation>
    <scope>NUCLEOTIDE SEQUENCE</scope>
    <source>
        <strain evidence="12">Sampled in the wild</strain>
    </source>
</reference>
<evidence type="ECO:0000259" key="9">
    <source>
        <dbReference type="PROSITE" id="PS51192"/>
    </source>
</evidence>
<dbReference type="GO" id="GO:0016787">
    <property type="term" value="F:hydrolase activity"/>
    <property type="evidence" value="ECO:0007669"/>
    <property type="project" value="UniProtKB-KW"/>
</dbReference>
<dbReference type="GO" id="GO:0003676">
    <property type="term" value="F:nucleic acid binding"/>
    <property type="evidence" value="ECO:0007669"/>
    <property type="project" value="InterPro"/>
</dbReference>
<dbReference type="GO" id="GO:0005829">
    <property type="term" value="C:cytosol"/>
    <property type="evidence" value="ECO:0007669"/>
    <property type="project" value="TreeGrafter"/>
</dbReference>
<dbReference type="Gene3D" id="3.40.50.300">
    <property type="entry name" value="P-loop containing nucleotide triphosphate hydrolases"/>
    <property type="match status" value="2"/>
</dbReference>
<feature type="domain" description="DEAD-box RNA helicase Q" evidence="11">
    <location>
        <begin position="11"/>
        <end position="39"/>
    </location>
</feature>
<feature type="compositionally biased region" description="Basic residues" evidence="8">
    <location>
        <begin position="438"/>
        <end position="452"/>
    </location>
</feature>
<feature type="domain" description="Helicase ATP-binding" evidence="9">
    <location>
        <begin position="42"/>
        <end position="213"/>
    </location>
</feature>
<dbReference type="EMBL" id="KZ308757">
    <property type="protein sequence ID" value="KAG8233964.1"/>
    <property type="molecule type" value="Genomic_DNA"/>
</dbReference>
<evidence type="ECO:0000256" key="3">
    <source>
        <dbReference type="ARBA" id="ARBA00022801"/>
    </source>
</evidence>
<feature type="region of interest" description="Disordered" evidence="8">
    <location>
        <begin position="424"/>
        <end position="485"/>
    </location>
</feature>
<dbReference type="OrthoDB" id="10261904at2759"/>
<sequence length="485" mass="54839">MESETSSKEIKTFDDFRLNDWIVRQCKSLGLKIPTPIQINCIPRILAGDDCIGCAKTGSGKTLAFALPILQKLCEDPYGIFALVLTPTRELACQIAEQFDIIGKPMNLRRCVVVGGVDMVLQGQTLSKSPHIVVATPGRLADHLESCNTFSLKKIKFLVLDEADRLLGGHFDEQLKVIFNELPASRQTLLFSATITDALQKVKAIAAKKVFMYQCHEEQTTVERLEQFYALCPPGVKDSYLVEILRIFREKSERGSVLIFTDTCKNCQLLFMTLNEVGLVSVCLHSMMPQRQRIAALSRFRSNTARILIATDVASRGLDIPAVEMVVNHNIPSAPKDYIHRVGRTARAGRGGTAISLVTPRDVKLIQAIEEAIQIKLKEFKVDDREVVKILTQVSVTKREAAIKLDETDFYEKKNTNKKKKLIMEGKDPDEVEEEQKKRRKNMLKKERKKRRSEMQDRNGWMVETINNGENKESIDDKDNIDEKS</sequence>
<comment type="similarity">
    <text evidence="7">Belongs to the DEAD box helicase family.</text>
</comment>
<dbReference type="Pfam" id="PF00270">
    <property type="entry name" value="DEAD"/>
    <property type="match status" value="1"/>
</dbReference>
<evidence type="ECO:0000313" key="12">
    <source>
        <dbReference type="EMBL" id="KAG8233964.1"/>
    </source>
</evidence>
<dbReference type="Proteomes" id="UP000792457">
    <property type="component" value="Unassembled WGS sequence"/>
</dbReference>
<dbReference type="InterPro" id="IPR027417">
    <property type="entry name" value="P-loop_NTPase"/>
</dbReference>
<dbReference type="SMART" id="SM00487">
    <property type="entry name" value="DEXDc"/>
    <property type="match status" value="1"/>
</dbReference>
<dbReference type="PROSITE" id="PS51194">
    <property type="entry name" value="HELICASE_CTER"/>
    <property type="match status" value="1"/>
</dbReference>
<dbReference type="InterPro" id="IPR011545">
    <property type="entry name" value="DEAD/DEAH_box_helicase_dom"/>
</dbReference>
<dbReference type="GO" id="GO:0010468">
    <property type="term" value="P:regulation of gene expression"/>
    <property type="evidence" value="ECO:0007669"/>
    <property type="project" value="UniProtKB-ARBA"/>
</dbReference>
<dbReference type="Pfam" id="PF00271">
    <property type="entry name" value="Helicase_C"/>
    <property type="match status" value="1"/>
</dbReference>
<evidence type="ECO:0000256" key="7">
    <source>
        <dbReference type="RuleBase" id="RU000492"/>
    </source>
</evidence>
<dbReference type="PROSITE" id="PS51195">
    <property type="entry name" value="Q_MOTIF"/>
    <property type="match status" value="1"/>
</dbReference>
<keyword evidence="3 7" id="KW-0378">Hydrolase</keyword>
<evidence type="ECO:0000259" key="10">
    <source>
        <dbReference type="PROSITE" id="PS51194"/>
    </source>
</evidence>
<dbReference type="PANTHER" id="PTHR47959:SF24">
    <property type="entry name" value="ATP-DEPENDENT RNA HELICASE"/>
    <property type="match status" value="1"/>
</dbReference>
<gene>
    <name evidence="12" type="ORF">J437_LFUL013456</name>
</gene>
<dbReference type="InterPro" id="IPR014014">
    <property type="entry name" value="RNA_helicase_DEAD_Q_motif"/>
</dbReference>
<name>A0A8K0KEU6_LADFU</name>
<protein>
    <recommendedName>
        <fullName evidence="1">RNA helicase</fullName>
        <ecNumber evidence="1">3.6.4.13</ecNumber>
    </recommendedName>
</protein>
<organism evidence="12 13">
    <name type="scientific">Ladona fulva</name>
    <name type="common">Scarce chaser dragonfly</name>
    <name type="synonym">Libellula fulva</name>
    <dbReference type="NCBI Taxonomy" id="123851"/>
    <lineage>
        <taxon>Eukaryota</taxon>
        <taxon>Metazoa</taxon>
        <taxon>Ecdysozoa</taxon>
        <taxon>Arthropoda</taxon>
        <taxon>Hexapoda</taxon>
        <taxon>Insecta</taxon>
        <taxon>Pterygota</taxon>
        <taxon>Palaeoptera</taxon>
        <taxon>Odonata</taxon>
        <taxon>Epiprocta</taxon>
        <taxon>Anisoptera</taxon>
        <taxon>Libelluloidea</taxon>
        <taxon>Libellulidae</taxon>
        <taxon>Ladona</taxon>
    </lineage>
</organism>
<evidence type="ECO:0000256" key="8">
    <source>
        <dbReference type="SAM" id="MobiDB-lite"/>
    </source>
</evidence>
<proteinExistence type="inferred from homology"/>
<evidence type="ECO:0000256" key="1">
    <source>
        <dbReference type="ARBA" id="ARBA00012552"/>
    </source>
</evidence>
<comment type="caution">
    <text evidence="12">The sequence shown here is derived from an EMBL/GenBank/DDBJ whole genome shotgun (WGS) entry which is preliminary data.</text>
</comment>
<dbReference type="EC" id="3.6.4.13" evidence="1"/>
<feature type="domain" description="Helicase C-terminal" evidence="10">
    <location>
        <begin position="243"/>
        <end position="388"/>
    </location>
</feature>
<dbReference type="SMART" id="SM00490">
    <property type="entry name" value="HELICc"/>
    <property type="match status" value="1"/>
</dbReference>
<keyword evidence="2 7" id="KW-0547">Nucleotide-binding</keyword>
<dbReference type="CDD" id="cd18787">
    <property type="entry name" value="SF2_C_DEAD"/>
    <property type="match status" value="1"/>
</dbReference>